<dbReference type="PANTHER" id="PTHR43048">
    <property type="entry name" value="METHYLMALONYL-COA EPIMERASE"/>
    <property type="match status" value="1"/>
</dbReference>
<accession>A0A3S5B0I7</accession>
<gene>
    <name evidence="2" type="ORF">PXEA_LOCUS3172</name>
</gene>
<dbReference type="AlphaFoldDB" id="A0A3S5B0I7"/>
<evidence type="ECO:0000313" key="2">
    <source>
        <dbReference type="EMBL" id="VEL09732.1"/>
    </source>
</evidence>
<keyword evidence="1" id="KW-0479">Metal-binding</keyword>
<dbReference type="GO" id="GO:0046491">
    <property type="term" value="P:L-methylmalonyl-CoA metabolic process"/>
    <property type="evidence" value="ECO:0007669"/>
    <property type="project" value="TreeGrafter"/>
</dbReference>
<proteinExistence type="predicted"/>
<dbReference type="GO" id="GO:0004493">
    <property type="term" value="F:methylmalonyl-CoA epimerase activity"/>
    <property type="evidence" value="ECO:0007669"/>
    <property type="project" value="TreeGrafter"/>
</dbReference>
<evidence type="ECO:0008006" key="4">
    <source>
        <dbReference type="Google" id="ProtNLM"/>
    </source>
</evidence>
<dbReference type="InterPro" id="IPR051785">
    <property type="entry name" value="MMCE/EMCE_epimerase"/>
</dbReference>
<protein>
    <recommendedName>
        <fullName evidence="4">VOC domain-containing protein</fullName>
    </recommendedName>
</protein>
<dbReference type="Proteomes" id="UP000784294">
    <property type="component" value="Unassembled WGS sequence"/>
</dbReference>
<comment type="caution">
    <text evidence="2">The sequence shown here is derived from an EMBL/GenBank/DDBJ whole genome shotgun (WGS) entry which is preliminary data.</text>
</comment>
<organism evidence="2 3">
    <name type="scientific">Protopolystoma xenopodis</name>
    <dbReference type="NCBI Taxonomy" id="117903"/>
    <lineage>
        <taxon>Eukaryota</taxon>
        <taxon>Metazoa</taxon>
        <taxon>Spiralia</taxon>
        <taxon>Lophotrochozoa</taxon>
        <taxon>Platyhelminthes</taxon>
        <taxon>Monogenea</taxon>
        <taxon>Polyopisthocotylea</taxon>
        <taxon>Polystomatidea</taxon>
        <taxon>Polystomatidae</taxon>
        <taxon>Protopolystoma</taxon>
    </lineage>
</organism>
<keyword evidence="3" id="KW-1185">Reference proteome</keyword>
<dbReference type="InterPro" id="IPR029068">
    <property type="entry name" value="Glyas_Bleomycin-R_OHBP_Dase"/>
</dbReference>
<dbReference type="OrthoDB" id="16820at2759"/>
<dbReference type="Gene3D" id="3.10.180.10">
    <property type="entry name" value="2,3-Dihydroxybiphenyl 1,2-Dioxygenase, domain 1"/>
    <property type="match status" value="1"/>
</dbReference>
<evidence type="ECO:0000313" key="3">
    <source>
        <dbReference type="Proteomes" id="UP000784294"/>
    </source>
</evidence>
<dbReference type="GO" id="GO:0005739">
    <property type="term" value="C:mitochondrion"/>
    <property type="evidence" value="ECO:0007669"/>
    <property type="project" value="TreeGrafter"/>
</dbReference>
<reference evidence="2" key="1">
    <citation type="submission" date="2018-11" db="EMBL/GenBank/DDBJ databases">
        <authorList>
            <consortium name="Pathogen Informatics"/>
        </authorList>
    </citation>
    <scope>NUCLEOTIDE SEQUENCE</scope>
</reference>
<dbReference type="SUPFAM" id="SSF54593">
    <property type="entry name" value="Glyoxalase/Bleomycin resistance protein/Dihydroxybiphenyl dioxygenase"/>
    <property type="match status" value="1"/>
</dbReference>
<sequence length="67" mass="7410">MLRLQTDNINAAISDLKSKGVRTLADKPATGAHGYPVVFLHPKDANGVLTELEQPDESWKRNHSKKT</sequence>
<dbReference type="PANTHER" id="PTHR43048:SF3">
    <property type="entry name" value="METHYLMALONYL-COA EPIMERASE, MITOCHONDRIAL"/>
    <property type="match status" value="1"/>
</dbReference>
<dbReference type="EMBL" id="CAAALY010007107">
    <property type="protein sequence ID" value="VEL09732.1"/>
    <property type="molecule type" value="Genomic_DNA"/>
</dbReference>
<name>A0A3S5B0I7_9PLAT</name>
<evidence type="ECO:0000256" key="1">
    <source>
        <dbReference type="ARBA" id="ARBA00022723"/>
    </source>
</evidence>
<dbReference type="GO" id="GO:0046872">
    <property type="term" value="F:metal ion binding"/>
    <property type="evidence" value="ECO:0007669"/>
    <property type="project" value="UniProtKB-KW"/>
</dbReference>